<reference evidence="7 8" key="1">
    <citation type="journal article" date="2013" name="Nature">
        <title>Insights into bilaterian evolution from three spiralian genomes.</title>
        <authorList>
            <person name="Simakov O."/>
            <person name="Marletaz F."/>
            <person name="Cho S.J."/>
            <person name="Edsinger-Gonzales E."/>
            <person name="Havlak P."/>
            <person name="Hellsten U."/>
            <person name="Kuo D.H."/>
            <person name="Larsson T."/>
            <person name="Lv J."/>
            <person name="Arendt D."/>
            <person name="Savage R."/>
            <person name="Osoegawa K."/>
            <person name="de Jong P."/>
            <person name="Grimwood J."/>
            <person name="Chapman J.A."/>
            <person name="Shapiro H."/>
            <person name="Aerts A."/>
            <person name="Otillar R.P."/>
            <person name="Terry A.Y."/>
            <person name="Boore J.L."/>
            <person name="Grigoriev I.V."/>
            <person name="Lindberg D.R."/>
            <person name="Seaver E.C."/>
            <person name="Weisblat D.A."/>
            <person name="Putnam N.H."/>
            <person name="Rokhsar D.S."/>
        </authorList>
    </citation>
    <scope>NUCLEOTIDE SEQUENCE [LARGE SCALE GENOMIC DNA]</scope>
</reference>
<dbReference type="Gene3D" id="1.10.10.10">
    <property type="entry name" value="Winged helix-like DNA-binding domain superfamily/Winged helix DNA-binding domain"/>
    <property type="match status" value="1"/>
</dbReference>
<dbReference type="KEGG" id="lgi:LOTGIDRAFT_159233"/>
<dbReference type="PANTHER" id="PTHR10015:SF465">
    <property type="entry name" value="HSF-TYPE DNA-BINDING DOMAIN-CONTAINING PROTEIN"/>
    <property type="match status" value="1"/>
</dbReference>
<evidence type="ECO:0000259" key="6">
    <source>
        <dbReference type="SMART" id="SM00415"/>
    </source>
</evidence>
<dbReference type="SUPFAM" id="SSF46785">
    <property type="entry name" value="Winged helix' DNA-binding domain"/>
    <property type="match status" value="1"/>
</dbReference>
<dbReference type="Pfam" id="PF00447">
    <property type="entry name" value="HSF_DNA-bind"/>
    <property type="match status" value="1"/>
</dbReference>
<name>V4AU25_LOTGI</name>
<dbReference type="Proteomes" id="UP000030746">
    <property type="component" value="Unassembled WGS sequence"/>
</dbReference>
<evidence type="ECO:0000256" key="1">
    <source>
        <dbReference type="ARBA" id="ARBA00004123"/>
    </source>
</evidence>
<dbReference type="PANTHER" id="PTHR10015">
    <property type="entry name" value="HEAT SHOCK TRANSCRIPTION FACTOR"/>
    <property type="match status" value="1"/>
</dbReference>
<dbReference type="HOGENOM" id="CLU_802364_0_0_1"/>
<evidence type="ECO:0000256" key="2">
    <source>
        <dbReference type="ARBA" id="ARBA00006403"/>
    </source>
</evidence>
<dbReference type="RefSeq" id="XP_009051111.1">
    <property type="nucleotide sequence ID" value="XM_009052863.1"/>
</dbReference>
<evidence type="ECO:0000256" key="5">
    <source>
        <dbReference type="RuleBase" id="RU004020"/>
    </source>
</evidence>
<evidence type="ECO:0000313" key="8">
    <source>
        <dbReference type="Proteomes" id="UP000030746"/>
    </source>
</evidence>
<keyword evidence="4" id="KW-0539">Nucleus</keyword>
<gene>
    <name evidence="7" type="ORF">LOTGIDRAFT_159233</name>
</gene>
<dbReference type="CTD" id="20237997"/>
<proteinExistence type="inferred from homology"/>
<keyword evidence="3" id="KW-0238">DNA-binding</keyword>
<dbReference type="InterPro" id="IPR036390">
    <property type="entry name" value="WH_DNA-bd_sf"/>
</dbReference>
<evidence type="ECO:0000256" key="4">
    <source>
        <dbReference type="ARBA" id="ARBA00023242"/>
    </source>
</evidence>
<dbReference type="GO" id="GO:0005634">
    <property type="term" value="C:nucleus"/>
    <property type="evidence" value="ECO:0007669"/>
    <property type="project" value="UniProtKB-SubCell"/>
</dbReference>
<comment type="subcellular location">
    <subcellularLocation>
        <location evidence="1">Nucleus</location>
    </subcellularLocation>
</comment>
<evidence type="ECO:0000256" key="3">
    <source>
        <dbReference type="ARBA" id="ARBA00023125"/>
    </source>
</evidence>
<sequence length="346" mass="40486">MPKTLAPKFRFGFSNAVKTDRFPEKLYEVASDDYLIRWNENGTSVFVDEEGFADVVMDCYPGFLQIPDFANIRRLFREYGFDWNHEGSVFEFSHPSFVRGNPEILCEVLTRRKSFCKSKSSRKTNPNPLFKSYREDFDNSDDEIDLHTKEPGIMTRRGFIPYNKQVDKTTEKSPKKIKFDEKKAYKIHERPSLISGKENKKIEISEMETEEQDETLRKGGFEENKRAIENIINVFALNELSPEEFLEYLQRKRSKPISHDNSSAEYCPTLLPMMKTDNNEIKVVPFQCEFETQDYPFTQIRPINYQPRTEDILPSKDYHIMENISIADNSISRGNCTCNCHMVCSQ</sequence>
<dbReference type="EMBL" id="KB201262">
    <property type="protein sequence ID" value="ESO98425.1"/>
    <property type="molecule type" value="Genomic_DNA"/>
</dbReference>
<dbReference type="SMART" id="SM00415">
    <property type="entry name" value="HSF"/>
    <property type="match status" value="1"/>
</dbReference>
<comment type="similarity">
    <text evidence="2 5">Belongs to the HSF family.</text>
</comment>
<dbReference type="GO" id="GO:0003700">
    <property type="term" value="F:DNA-binding transcription factor activity"/>
    <property type="evidence" value="ECO:0007669"/>
    <property type="project" value="InterPro"/>
</dbReference>
<dbReference type="STRING" id="225164.V4AU25"/>
<protein>
    <recommendedName>
        <fullName evidence="6">HSF-type DNA-binding domain-containing protein</fullName>
    </recommendedName>
</protein>
<dbReference type="GO" id="GO:0043565">
    <property type="term" value="F:sequence-specific DNA binding"/>
    <property type="evidence" value="ECO:0007669"/>
    <property type="project" value="InterPro"/>
</dbReference>
<dbReference type="GeneID" id="20237997"/>
<organism evidence="7 8">
    <name type="scientific">Lottia gigantea</name>
    <name type="common">Giant owl limpet</name>
    <dbReference type="NCBI Taxonomy" id="225164"/>
    <lineage>
        <taxon>Eukaryota</taxon>
        <taxon>Metazoa</taxon>
        <taxon>Spiralia</taxon>
        <taxon>Lophotrochozoa</taxon>
        <taxon>Mollusca</taxon>
        <taxon>Gastropoda</taxon>
        <taxon>Patellogastropoda</taxon>
        <taxon>Lottioidea</taxon>
        <taxon>Lottiidae</taxon>
        <taxon>Lottia</taxon>
    </lineage>
</organism>
<dbReference type="InterPro" id="IPR000232">
    <property type="entry name" value="HSF_DNA-bd"/>
</dbReference>
<keyword evidence="8" id="KW-1185">Reference proteome</keyword>
<dbReference type="AlphaFoldDB" id="V4AU25"/>
<accession>V4AU25</accession>
<feature type="domain" description="HSF-type DNA-binding" evidence="6">
    <location>
        <begin position="18"/>
        <end position="111"/>
    </location>
</feature>
<dbReference type="InterPro" id="IPR036388">
    <property type="entry name" value="WH-like_DNA-bd_sf"/>
</dbReference>
<evidence type="ECO:0000313" key="7">
    <source>
        <dbReference type="EMBL" id="ESO98425.1"/>
    </source>
</evidence>
<dbReference type="OrthoDB" id="6151152at2759"/>